<dbReference type="Proteomes" id="UP000290289">
    <property type="component" value="Chromosome 9"/>
</dbReference>
<gene>
    <name evidence="1" type="ORF">DVH24_032707</name>
</gene>
<reference evidence="1 2" key="1">
    <citation type="submission" date="2018-10" db="EMBL/GenBank/DDBJ databases">
        <title>A high-quality apple genome assembly.</title>
        <authorList>
            <person name="Hu J."/>
        </authorList>
    </citation>
    <scope>NUCLEOTIDE SEQUENCE [LARGE SCALE GENOMIC DNA]</scope>
    <source>
        <strain evidence="2">cv. HFTH1</strain>
        <tissue evidence="1">Young leaf</tissue>
    </source>
</reference>
<keyword evidence="2" id="KW-1185">Reference proteome</keyword>
<dbReference type="AlphaFoldDB" id="A0A498J4D1"/>
<name>A0A498J4D1_MALDO</name>
<protein>
    <submittedName>
        <fullName evidence="1">Uncharacterized protein</fullName>
    </submittedName>
</protein>
<proteinExistence type="predicted"/>
<comment type="caution">
    <text evidence="1">The sequence shown here is derived from an EMBL/GenBank/DDBJ whole genome shotgun (WGS) entry which is preliminary data.</text>
</comment>
<evidence type="ECO:0000313" key="1">
    <source>
        <dbReference type="EMBL" id="RXH90350.1"/>
    </source>
</evidence>
<sequence length="113" mass="12251">MASFNVPFPKACLAPVTRLGSSAQPQQDLLSFHNCLSRCPIPSLRQANDSRCELEQPANKEELLRSTIVLSVKDSPTLKLVSIGNVYGVVDILRPGLACSARSEDDVDIVSKL</sequence>
<evidence type="ECO:0000313" key="2">
    <source>
        <dbReference type="Proteomes" id="UP000290289"/>
    </source>
</evidence>
<accession>A0A498J4D1</accession>
<dbReference type="EMBL" id="RDQH01000335">
    <property type="protein sequence ID" value="RXH90350.1"/>
    <property type="molecule type" value="Genomic_DNA"/>
</dbReference>
<organism evidence="1 2">
    <name type="scientific">Malus domestica</name>
    <name type="common">Apple</name>
    <name type="synonym">Pyrus malus</name>
    <dbReference type="NCBI Taxonomy" id="3750"/>
    <lineage>
        <taxon>Eukaryota</taxon>
        <taxon>Viridiplantae</taxon>
        <taxon>Streptophyta</taxon>
        <taxon>Embryophyta</taxon>
        <taxon>Tracheophyta</taxon>
        <taxon>Spermatophyta</taxon>
        <taxon>Magnoliopsida</taxon>
        <taxon>eudicotyledons</taxon>
        <taxon>Gunneridae</taxon>
        <taxon>Pentapetalae</taxon>
        <taxon>rosids</taxon>
        <taxon>fabids</taxon>
        <taxon>Rosales</taxon>
        <taxon>Rosaceae</taxon>
        <taxon>Amygdaloideae</taxon>
        <taxon>Maleae</taxon>
        <taxon>Malus</taxon>
    </lineage>
</organism>